<reference evidence="4" key="1">
    <citation type="submission" date="2015-02" db="EMBL/GenBank/DDBJ databases">
        <title>Draft Genome of Frankia sp. CpI1-S.</title>
        <authorList>
            <person name="Oshone R.T."/>
            <person name="Ngom M."/>
            <person name="Ghodhbane-Gtari F."/>
            <person name="Gtari M."/>
            <person name="Morris K."/>
            <person name="Thomas K."/>
            <person name="Sen A."/>
            <person name="Tisa L.S."/>
        </authorList>
    </citation>
    <scope>NUCLEOTIDE SEQUENCE [LARGE SCALE GENOMIC DNA]</scope>
    <source>
        <strain evidence="4">CpI1-S</strain>
    </source>
</reference>
<dbReference type="InterPro" id="IPR000917">
    <property type="entry name" value="Sulfatase_N"/>
</dbReference>
<reference evidence="3 4" key="2">
    <citation type="journal article" date="2016" name="Genome Announc.">
        <title>Permanent Draft Genome Sequences for Two Variants of Frankia sp. Strain CpI1, the First Frankia Strain Isolated from Root Nodules of Comptonia peregrina.</title>
        <authorList>
            <person name="Oshone R."/>
            <person name="Hurst S.G.IV."/>
            <person name="Abebe-Akele F."/>
            <person name="Simpson S."/>
            <person name="Morris K."/>
            <person name="Thomas W.K."/>
            <person name="Tisa L.S."/>
        </authorList>
    </citation>
    <scope>NUCLEOTIDE SEQUENCE [LARGE SCALE GENOMIC DNA]</scope>
    <source>
        <strain evidence="4">CpI1-S</strain>
    </source>
</reference>
<gene>
    <name evidence="3" type="ORF">FF36_03978</name>
</gene>
<dbReference type="EMBL" id="JYFN01000032">
    <property type="protein sequence ID" value="KJE21774.1"/>
    <property type="molecule type" value="Genomic_DNA"/>
</dbReference>
<keyword evidence="4" id="KW-1185">Reference proteome</keyword>
<dbReference type="Pfam" id="PF00884">
    <property type="entry name" value="Sulfatase"/>
    <property type="match status" value="1"/>
</dbReference>
<dbReference type="InterPro" id="IPR002591">
    <property type="entry name" value="Phosphodiest/P_Trfase"/>
</dbReference>
<dbReference type="Gene3D" id="3.40.720.10">
    <property type="entry name" value="Alkaline Phosphatase, subunit A"/>
    <property type="match status" value="2"/>
</dbReference>
<organism evidence="3 4">
    <name type="scientific">Frankia torreyi</name>
    <dbReference type="NCBI Taxonomy" id="1856"/>
    <lineage>
        <taxon>Bacteria</taxon>
        <taxon>Bacillati</taxon>
        <taxon>Actinomycetota</taxon>
        <taxon>Actinomycetes</taxon>
        <taxon>Frankiales</taxon>
        <taxon>Frankiaceae</taxon>
        <taxon>Frankia</taxon>
    </lineage>
</organism>
<evidence type="ECO:0000256" key="1">
    <source>
        <dbReference type="SAM" id="SignalP"/>
    </source>
</evidence>
<dbReference type="InterPro" id="IPR017850">
    <property type="entry name" value="Alkaline_phosphatase_core_sf"/>
</dbReference>
<dbReference type="SUPFAM" id="SSF53649">
    <property type="entry name" value="Alkaline phosphatase-like"/>
    <property type="match status" value="1"/>
</dbReference>
<feature type="domain" description="Sulfatase N-terminal" evidence="2">
    <location>
        <begin position="335"/>
        <end position="544"/>
    </location>
</feature>
<evidence type="ECO:0000259" key="2">
    <source>
        <dbReference type="Pfam" id="PF00884"/>
    </source>
</evidence>
<keyword evidence="1" id="KW-0732">Signal</keyword>
<feature type="chain" id="PRO_5002326837" evidence="1">
    <location>
        <begin position="38"/>
        <end position="568"/>
    </location>
</feature>
<comment type="caution">
    <text evidence="3">The sequence shown here is derived from an EMBL/GenBank/DDBJ whole genome shotgun (WGS) entry which is preliminary data.</text>
</comment>
<sequence length="568" mass="57992" precursor="true">MFRSPTRRAVGMAASGPALSALALSALALSGVVAVSAATPAVAGSPEHTRSPARHVLLLSVDGLHQADLSAYVRTHPGSALAGLVGAGVSYTHASTPVPSDSFPGLIAQVTGGSPATTGIYYDDTFNHSLLPAGTTSCAGVKPGAEVAFTEAADRDQSSLDAGQGLAGLPGSILSLTGSPQSLLDPKTLPVDPKTCKPVYPHSYLTANTVFEVARAHGLGTAWSDKHPAYEILNGPSGTGVQDLFTPEINSTALGYPGGDWTKDNAATQQYDAYKVTAVRNEIDGYDHGRTHRVPTPAIFGLNFQSVSTAQKLPSSDGLTGGYLPGGTEPGPLLARALDFVDHQVGALVAELRQTGQADSTAIILSAKHGQSPTDPNALTRIDDGAVSKALNAAWATAHPGAADLVAFSTDDDILQLWLSDRSQAAADFARAFLLSHDATGNTISGASRTLPASGLTTAYAGAGAARFFGVPASDARHPDVVGIVAHGVVYTGGTSKIAEHGGADPQDRNVPLVVSGAGAHAGRIDPAPVETTSIAPTILTLLGLNPNELSAVRTEHTRTLNVAPATH</sequence>
<name>A0A0D8BCV3_9ACTN</name>
<protein>
    <submittedName>
        <fullName evidence="3">Putative AP superfamily protein</fullName>
    </submittedName>
</protein>
<dbReference type="Pfam" id="PF01663">
    <property type="entry name" value="Phosphodiest"/>
    <property type="match status" value="1"/>
</dbReference>
<dbReference type="AlphaFoldDB" id="A0A0D8BCV3"/>
<evidence type="ECO:0000313" key="4">
    <source>
        <dbReference type="Proteomes" id="UP000032545"/>
    </source>
</evidence>
<accession>A0A0D8BCV3</accession>
<proteinExistence type="predicted"/>
<dbReference type="PATRIC" id="fig|1502723.3.peg.3670"/>
<evidence type="ECO:0000313" key="3">
    <source>
        <dbReference type="EMBL" id="KJE21774.1"/>
    </source>
</evidence>
<dbReference type="Proteomes" id="UP000032545">
    <property type="component" value="Unassembled WGS sequence"/>
</dbReference>
<feature type="signal peptide" evidence="1">
    <location>
        <begin position="1"/>
        <end position="37"/>
    </location>
</feature>